<dbReference type="PANTHER" id="PTHR30213">
    <property type="entry name" value="INNER MEMBRANE PROTEIN YHJD"/>
    <property type="match status" value="1"/>
</dbReference>
<accession>A0A134AQK5</accession>
<dbReference type="Proteomes" id="UP000070483">
    <property type="component" value="Unassembled WGS sequence"/>
</dbReference>
<dbReference type="PANTHER" id="PTHR30213:SF0">
    <property type="entry name" value="UPF0761 MEMBRANE PROTEIN YIHY"/>
    <property type="match status" value="1"/>
</dbReference>
<keyword evidence="5 7" id="KW-0472">Membrane</keyword>
<keyword evidence="3 7" id="KW-0812">Transmembrane</keyword>
<keyword evidence="4 7" id="KW-1133">Transmembrane helix</keyword>
<dbReference type="EMBL" id="LSDD01000009">
    <property type="protein sequence ID" value="KXB69984.1"/>
    <property type="molecule type" value="Genomic_DNA"/>
</dbReference>
<evidence type="ECO:0000256" key="2">
    <source>
        <dbReference type="ARBA" id="ARBA00022475"/>
    </source>
</evidence>
<gene>
    <name evidence="8" type="ORF">HMPREF3180_00195</name>
</gene>
<evidence type="ECO:0000256" key="6">
    <source>
        <dbReference type="SAM" id="MobiDB-lite"/>
    </source>
</evidence>
<feature type="transmembrane region" description="Helical" evidence="7">
    <location>
        <begin position="193"/>
        <end position="213"/>
    </location>
</feature>
<feature type="transmembrane region" description="Helical" evidence="7">
    <location>
        <begin position="47"/>
        <end position="70"/>
    </location>
</feature>
<keyword evidence="9" id="KW-1185">Reference proteome</keyword>
<feature type="region of interest" description="Disordered" evidence="6">
    <location>
        <begin position="422"/>
        <end position="539"/>
    </location>
</feature>
<comment type="subcellular location">
    <subcellularLocation>
        <location evidence="1">Cell membrane</location>
        <topology evidence="1">Multi-pass membrane protein</topology>
    </subcellularLocation>
</comment>
<reference evidence="9" key="1">
    <citation type="submission" date="2016-01" db="EMBL/GenBank/DDBJ databases">
        <authorList>
            <person name="Mitreva M."/>
            <person name="Pepin K.H."/>
            <person name="Mihindukulasuriya K.A."/>
            <person name="Fulton R."/>
            <person name="Fronick C."/>
            <person name="O'Laughlin M."/>
            <person name="Miner T."/>
            <person name="Herter B."/>
            <person name="Rosa B.A."/>
            <person name="Cordes M."/>
            <person name="Tomlinson C."/>
            <person name="Wollam A."/>
            <person name="Palsikar V.B."/>
            <person name="Mardis E.R."/>
            <person name="Wilson R.K."/>
        </authorList>
    </citation>
    <scope>NUCLEOTIDE SEQUENCE [LARGE SCALE GENOMIC DNA]</scope>
    <source>
        <strain evidence="9">KA00185</strain>
    </source>
</reference>
<feature type="compositionally biased region" description="Basic and acidic residues" evidence="6">
    <location>
        <begin position="524"/>
        <end position="539"/>
    </location>
</feature>
<evidence type="ECO:0000256" key="5">
    <source>
        <dbReference type="ARBA" id="ARBA00023136"/>
    </source>
</evidence>
<feature type="transmembrane region" description="Helical" evidence="7">
    <location>
        <begin position="255"/>
        <end position="279"/>
    </location>
</feature>
<feature type="compositionally biased region" description="Acidic residues" evidence="6">
    <location>
        <begin position="512"/>
        <end position="523"/>
    </location>
</feature>
<sequence>MEKIMKEKKELKGKKEKKGEGVKKKIGEIKKMIYLIYRNYRDGETQILAISLTYYSLLAIFPVVALVLGITKGFGLDKIFIQKFFELWPGNNSFLKLIVDIAQKLLLSTESSILTGAGIVILIYSAVKVLIMLENSFNKIWKINKKRSLTRRVVDYIAIIFLGPIFFVLLSALNSVMIEEIVKNFPNNAVLTNLFIGFFGPATYIILFSYLFYLIPNTNVKIKPAIFAGIVTTALTFGWKLLFLLLQSSITKYNIIYGSLALIPIFLIWVQYVWVTILLGAQIAFSIQTSDEFLYSEKIEMPIKVKREAGILILSLIIKNFVEKKEAFTYQKLTDRLGMEVFFVKEVLSDLEKMGFINEVFYDKNSDSQYQVAYSPESITIREFMKKFDTKNIEHYENIFDNLNEEDRKLLEKIREKLAMKKIENPEGENGNKSESENIEQKSSFSEIEHLENSGTSVKSRKPEELTIDFQISKEPKQKDENFKVKDSKKIIEKGEIDSKNEEQEIEKQTEEAIEISEVEDSESSGKKVRYEDGTWKFF</sequence>
<dbReference type="PATRIC" id="fig|157687.3.peg.198"/>
<organism evidence="8 9">
    <name type="scientific">Leptotrichia wadei</name>
    <dbReference type="NCBI Taxonomy" id="157687"/>
    <lineage>
        <taxon>Bacteria</taxon>
        <taxon>Fusobacteriati</taxon>
        <taxon>Fusobacteriota</taxon>
        <taxon>Fusobacteriia</taxon>
        <taxon>Fusobacteriales</taxon>
        <taxon>Leptotrichiaceae</taxon>
        <taxon>Leptotrichia</taxon>
    </lineage>
</organism>
<protein>
    <submittedName>
        <fullName evidence="8">YihY family protein</fullName>
    </submittedName>
</protein>
<feature type="transmembrane region" description="Helical" evidence="7">
    <location>
        <begin position="153"/>
        <end position="173"/>
    </location>
</feature>
<evidence type="ECO:0000313" key="9">
    <source>
        <dbReference type="Proteomes" id="UP000070483"/>
    </source>
</evidence>
<feature type="transmembrane region" description="Helical" evidence="7">
    <location>
        <begin position="225"/>
        <end position="243"/>
    </location>
</feature>
<evidence type="ECO:0000256" key="4">
    <source>
        <dbReference type="ARBA" id="ARBA00022989"/>
    </source>
</evidence>
<dbReference type="STRING" id="157687.HMPREF3180_00195"/>
<feature type="transmembrane region" description="Helical" evidence="7">
    <location>
        <begin position="113"/>
        <end position="133"/>
    </location>
</feature>
<evidence type="ECO:0000256" key="3">
    <source>
        <dbReference type="ARBA" id="ARBA00022692"/>
    </source>
</evidence>
<evidence type="ECO:0000256" key="1">
    <source>
        <dbReference type="ARBA" id="ARBA00004651"/>
    </source>
</evidence>
<evidence type="ECO:0000313" key="8">
    <source>
        <dbReference type="EMBL" id="KXB69984.1"/>
    </source>
</evidence>
<evidence type="ECO:0000256" key="7">
    <source>
        <dbReference type="SAM" id="Phobius"/>
    </source>
</evidence>
<feature type="compositionally biased region" description="Basic and acidic residues" evidence="6">
    <location>
        <begin position="422"/>
        <end position="440"/>
    </location>
</feature>
<dbReference type="Pfam" id="PF03631">
    <property type="entry name" value="Virul_fac_BrkB"/>
    <property type="match status" value="1"/>
</dbReference>
<dbReference type="InterPro" id="IPR017039">
    <property type="entry name" value="Virul_fac_BrkB"/>
</dbReference>
<comment type="caution">
    <text evidence="8">The sequence shown here is derived from an EMBL/GenBank/DDBJ whole genome shotgun (WGS) entry which is preliminary data.</text>
</comment>
<proteinExistence type="predicted"/>
<dbReference type="AlphaFoldDB" id="A0A134AQK5"/>
<dbReference type="NCBIfam" id="TIGR00765">
    <property type="entry name" value="yihY_not_rbn"/>
    <property type="match status" value="1"/>
</dbReference>
<keyword evidence="2" id="KW-1003">Cell membrane</keyword>
<feature type="compositionally biased region" description="Basic and acidic residues" evidence="6">
    <location>
        <begin position="472"/>
        <end position="511"/>
    </location>
</feature>
<name>A0A134AQK5_9FUSO</name>
<dbReference type="GO" id="GO:0005886">
    <property type="term" value="C:plasma membrane"/>
    <property type="evidence" value="ECO:0007669"/>
    <property type="project" value="UniProtKB-SubCell"/>
</dbReference>